<sequence>MTGSVYNWSQFGRGEGLPIVVAVIWVWVFYEWLKKNAIIKKLPSVEIWFCTLTENVMTITKMFTLDEENTFDLGHDLPSKTNIASEKFLKLEEFVTMHILMKMEKIWQATHVALLDCLIKMNMEYEIMVSYFSEIPFSSDQKWMSVNCRRKNDNSSKEIRYLKGSIEFVLGKCTSYFVSETHKPLLDVPAKESVM</sequence>
<proteinExistence type="predicted"/>
<protein>
    <submittedName>
        <fullName evidence="2">P-type ATPase</fullName>
    </submittedName>
</protein>
<evidence type="ECO:0000256" key="1">
    <source>
        <dbReference type="SAM" id="Phobius"/>
    </source>
</evidence>
<dbReference type="InterPro" id="IPR023299">
    <property type="entry name" value="ATPase_P-typ_cyto_dom_N"/>
</dbReference>
<dbReference type="OrthoDB" id="3352408at2759"/>
<evidence type="ECO:0000313" key="2">
    <source>
        <dbReference type="EMBL" id="RIB16772.1"/>
    </source>
</evidence>
<comment type="caution">
    <text evidence="2">The sequence shown here is derived from an EMBL/GenBank/DDBJ whole genome shotgun (WGS) entry which is preliminary data.</text>
</comment>
<keyword evidence="1" id="KW-0472">Membrane</keyword>
<name>A0A397V431_9GLOM</name>
<dbReference type="AlphaFoldDB" id="A0A397V431"/>
<dbReference type="Gene3D" id="3.40.1110.10">
    <property type="entry name" value="Calcium-transporting ATPase, cytoplasmic domain N"/>
    <property type="match status" value="1"/>
</dbReference>
<dbReference type="GO" id="GO:0000166">
    <property type="term" value="F:nucleotide binding"/>
    <property type="evidence" value="ECO:0007669"/>
    <property type="project" value="InterPro"/>
</dbReference>
<dbReference type="STRING" id="44941.A0A397V431"/>
<reference evidence="2 3" key="1">
    <citation type="submission" date="2018-06" db="EMBL/GenBank/DDBJ databases">
        <title>Comparative genomics reveals the genomic features of Rhizophagus irregularis, R. cerebriforme, R. diaphanum and Gigaspora rosea, and their symbiotic lifestyle signature.</title>
        <authorList>
            <person name="Morin E."/>
            <person name="San Clemente H."/>
            <person name="Chen E.C.H."/>
            <person name="De La Providencia I."/>
            <person name="Hainaut M."/>
            <person name="Kuo A."/>
            <person name="Kohler A."/>
            <person name="Murat C."/>
            <person name="Tang N."/>
            <person name="Roy S."/>
            <person name="Loubradou J."/>
            <person name="Henrissat B."/>
            <person name="Grigoriev I.V."/>
            <person name="Corradi N."/>
            <person name="Roux C."/>
            <person name="Martin F.M."/>
        </authorList>
    </citation>
    <scope>NUCLEOTIDE SEQUENCE [LARGE SCALE GENOMIC DNA]</scope>
    <source>
        <strain evidence="2 3">DAOM 194757</strain>
    </source>
</reference>
<evidence type="ECO:0000313" key="3">
    <source>
        <dbReference type="Proteomes" id="UP000266673"/>
    </source>
</evidence>
<dbReference type="SUPFAM" id="SSF81660">
    <property type="entry name" value="Metal cation-transporting ATPase, ATP-binding domain N"/>
    <property type="match status" value="1"/>
</dbReference>
<gene>
    <name evidence="2" type="ORF">C2G38_2189007</name>
</gene>
<feature type="transmembrane region" description="Helical" evidence="1">
    <location>
        <begin position="16"/>
        <end position="33"/>
    </location>
</feature>
<accession>A0A397V431</accession>
<keyword evidence="1" id="KW-0812">Transmembrane</keyword>
<keyword evidence="3" id="KW-1185">Reference proteome</keyword>
<organism evidence="2 3">
    <name type="scientific">Gigaspora rosea</name>
    <dbReference type="NCBI Taxonomy" id="44941"/>
    <lineage>
        <taxon>Eukaryota</taxon>
        <taxon>Fungi</taxon>
        <taxon>Fungi incertae sedis</taxon>
        <taxon>Mucoromycota</taxon>
        <taxon>Glomeromycotina</taxon>
        <taxon>Glomeromycetes</taxon>
        <taxon>Diversisporales</taxon>
        <taxon>Gigasporaceae</taxon>
        <taxon>Gigaspora</taxon>
    </lineage>
</organism>
<keyword evidence="1" id="KW-1133">Transmembrane helix</keyword>
<dbReference type="Proteomes" id="UP000266673">
    <property type="component" value="Unassembled WGS sequence"/>
</dbReference>
<dbReference type="EMBL" id="QKWP01000651">
    <property type="protein sequence ID" value="RIB16772.1"/>
    <property type="molecule type" value="Genomic_DNA"/>
</dbReference>
<dbReference type="Pfam" id="PF13246">
    <property type="entry name" value="Cation_ATPase"/>
    <property type="match status" value="1"/>
</dbReference>